<evidence type="ECO:0000256" key="1">
    <source>
        <dbReference type="SAM" id="MobiDB-lite"/>
    </source>
</evidence>
<sequence>MFRFRRKSKISYQDTDKDHASKSGGLIQIQEVETTRSTRASSRTRAEHSRTRAEQSRSRTRAEPQLKSKLTRGATFDDFLNPSQMSTWDRLDTENVERRGSLRRRTTRAKAKAKSLYKSEVIVADYKREMIRQWLKSVRANETELKSVDGSGLKSVDGAEQEYQQDLPSLKRKAVEQGRREDGK</sequence>
<reference evidence="2" key="1">
    <citation type="journal article" date="2020" name="Stud. Mycol.">
        <title>101 Dothideomycetes genomes: a test case for predicting lifestyles and emergence of pathogens.</title>
        <authorList>
            <person name="Haridas S."/>
            <person name="Albert R."/>
            <person name="Binder M."/>
            <person name="Bloem J."/>
            <person name="Labutti K."/>
            <person name="Salamov A."/>
            <person name="Andreopoulos B."/>
            <person name="Baker S."/>
            <person name="Barry K."/>
            <person name="Bills G."/>
            <person name="Bluhm B."/>
            <person name="Cannon C."/>
            <person name="Castanera R."/>
            <person name="Culley D."/>
            <person name="Daum C."/>
            <person name="Ezra D."/>
            <person name="Gonzalez J."/>
            <person name="Henrissat B."/>
            <person name="Kuo A."/>
            <person name="Liang C."/>
            <person name="Lipzen A."/>
            <person name="Lutzoni F."/>
            <person name="Magnuson J."/>
            <person name="Mondo S."/>
            <person name="Nolan M."/>
            <person name="Ohm R."/>
            <person name="Pangilinan J."/>
            <person name="Park H.-J."/>
            <person name="Ramirez L."/>
            <person name="Alfaro M."/>
            <person name="Sun H."/>
            <person name="Tritt A."/>
            <person name="Yoshinaga Y."/>
            <person name="Zwiers L.-H."/>
            <person name="Turgeon B."/>
            <person name="Goodwin S."/>
            <person name="Spatafora J."/>
            <person name="Crous P."/>
            <person name="Grigoriev I."/>
        </authorList>
    </citation>
    <scope>NUCLEOTIDE SEQUENCE</scope>
    <source>
        <strain evidence="2">CBS 119925</strain>
    </source>
</reference>
<evidence type="ECO:0000313" key="3">
    <source>
        <dbReference type="Proteomes" id="UP000799440"/>
    </source>
</evidence>
<keyword evidence="3" id="KW-1185">Reference proteome</keyword>
<feature type="compositionally biased region" description="Basic and acidic residues" evidence="1">
    <location>
        <begin position="173"/>
        <end position="184"/>
    </location>
</feature>
<dbReference type="Proteomes" id="UP000799440">
    <property type="component" value="Unassembled WGS sequence"/>
</dbReference>
<accession>A0A6A6VFX3</accession>
<feature type="compositionally biased region" description="Basic and acidic residues" evidence="1">
    <location>
        <begin position="44"/>
        <end position="66"/>
    </location>
</feature>
<organism evidence="2 3">
    <name type="scientific">Sporormia fimetaria CBS 119925</name>
    <dbReference type="NCBI Taxonomy" id="1340428"/>
    <lineage>
        <taxon>Eukaryota</taxon>
        <taxon>Fungi</taxon>
        <taxon>Dikarya</taxon>
        <taxon>Ascomycota</taxon>
        <taxon>Pezizomycotina</taxon>
        <taxon>Dothideomycetes</taxon>
        <taxon>Pleosporomycetidae</taxon>
        <taxon>Pleosporales</taxon>
        <taxon>Sporormiaceae</taxon>
        <taxon>Sporormia</taxon>
    </lineage>
</organism>
<feature type="region of interest" description="Disordered" evidence="1">
    <location>
        <begin position="1"/>
        <end position="92"/>
    </location>
</feature>
<evidence type="ECO:0000313" key="2">
    <source>
        <dbReference type="EMBL" id="KAF2749133.1"/>
    </source>
</evidence>
<protein>
    <submittedName>
        <fullName evidence="2">Uncharacterized protein</fullName>
    </submittedName>
</protein>
<proteinExistence type="predicted"/>
<dbReference type="EMBL" id="MU006567">
    <property type="protein sequence ID" value="KAF2749133.1"/>
    <property type="molecule type" value="Genomic_DNA"/>
</dbReference>
<gene>
    <name evidence="2" type="ORF">M011DRAFT_485187</name>
</gene>
<name>A0A6A6VFX3_9PLEO</name>
<feature type="region of interest" description="Disordered" evidence="1">
    <location>
        <begin position="144"/>
        <end position="184"/>
    </location>
</feature>
<dbReference type="AlphaFoldDB" id="A0A6A6VFX3"/>